<reference evidence="10" key="1">
    <citation type="journal article" date="2019" name="Int. J. Syst. Evol. Microbiol.">
        <title>The Global Catalogue of Microorganisms (GCM) 10K type strain sequencing project: providing services to taxonomists for standard genome sequencing and annotation.</title>
        <authorList>
            <consortium name="The Broad Institute Genomics Platform"/>
            <consortium name="The Broad Institute Genome Sequencing Center for Infectious Disease"/>
            <person name="Wu L."/>
            <person name="Ma J."/>
        </authorList>
    </citation>
    <scope>NUCLEOTIDE SEQUENCE [LARGE SCALE GENOMIC DNA]</scope>
    <source>
        <strain evidence="10">KCTC 15012</strain>
    </source>
</reference>
<dbReference type="InterPro" id="IPR036249">
    <property type="entry name" value="Thioredoxin-like_sf"/>
</dbReference>
<evidence type="ECO:0000256" key="3">
    <source>
        <dbReference type="ARBA" id="ARBA00022729"/>
    </source>
</evidence>
<dbReference type="Gene3D" id="3.40.30.10">
    <property type="entry name" value="Glutaredoxin"/>
    <property type="match status" value="1"/>
</dbReference>
<accession>A0ABW5C8H7</accession>
<comment type="similarity">
    <text evidence="2">Belongs to the thioredoxin family. DsbA subfamily.</text>
</comment>
<keyword evidence="10" id="KW-1185">Reference proteome</keyword>
<evidence type="ECO:0000256" key="2">
    <source>
        <dbReference type="ARBA" id="ARBA00005791"/>
    </source>
</evidence>
<evidence type="ECO:0000256" key="6">
    <source>
        <dbReference type="ARBA" id="ARBA00023284"/>
    </source>
</evidence>
<feature type="domain" description="Thioredoxin" evidence="8">
    <location>
        <begin position="64"/>
        <end position="250"/>
    </location>
</feature>
<evidence type="ECO:0000256" key="7">
    <source>
        <dbReference type="SAM" id="SignalP"/>
    </source>
</evidence>
<evidence type="ECO:0000256" key="4">
    <source>
        <dbReference type="ARBA" id="ARBA00023002"/>
    </source>
</evidence>
<name>A0ABW5C8H7_9PROT</name>
<organism evidence="9 10">
    <name type="scientific">Phaeospirillum tilakii</name>
    <dbReference type="NCBI Taxonomy" id="741673"/>
    <lineage>
        <taxon>Bacteria</taxon>
        <taxon>Pseudomonadati</taxon>
        <taxon>Pseudomonadota</taxon>
        <taxon>Alphaproteobacteria</taxon>
        <taxon>Rhodospirillales</taxon>
        <taxon>Rhodospirillaceae</taxon>
        <taxon>Phaeospirillum</taxon>
    </lineage>
</organism>
<comment type="caution">
    <text evidence="9">The sequence shown here is derived from an EMBL/GenBank/DDBJ whole genome shotgun (WGS) entry which is preliminary data.</text>
</comment>
<dbReference type="PANTHER" id="PTHR13887:SF14">
    <property type="entry name" value="DISULFIDE BOND FORMATION PROTEIN D"/>
    <property type="match status" value="1"/>
</dbReference>
<evidence type="ECO:0000313" key="10">
    <source>
        <dbReference type="Proteomes" id="UP001597296"/>
    </source>
</evidence>
<dbReference type="Pfam" id="PF13462">
    <property type="entry name" value="Thioredoxin_4"/>
    <property type="match status" value="1"/>
</dbReference>
<keyword evidence="6" id="KW-0676">Redox-active center</keyword>
<protein>
    <submittedName>
        <fullName evidence="9">DsbA family protein</fullName>
    </submittedName>
</protein>
<sequence>MIVKALAALAVTSGLVLSASPATAQDSGALTPKQAEAVKKVVRDYLMEHPEVLAETLEALREKMRAQAEADAHKMLEARKDEIFHNADDPVAGNPKGDVTIVEFFDYNCGFCKQTYESLWDAVKADGKVRLVLKELPILGPDSVFASRVALAARAANPAKYDDLHRALMKYRGKLDEKTVLKLAADQGYNADQLKKAATGPEIDRELTKISDLAHTLAIGGTPTFIIGDRILSTALDQTTVRQLIDNARKGTPANAKN</sequence>
<dbReference type="Pfam" id="PF18312">
    <property type="entry name" value="ScsC_N"/>
    <property type="match status" value="1"/>
</dbReference>
<dbReference type="PROSITE" id="PS51352">
    <property type="entry name" value="THIOREDOXIN_2"/>
    <property type="match status" value="1"/>
</dbReference>
<feature type="signal peptide" evidence="7">
    <location>
        <begin position="1"/>
        <end position="24"/>
    </location>
</feature>
<evidence type="ECO:0000259" key="8">
    <source>
        <dbReference type="PROSITE" id="PS51352"/>
    </source>
</evidence>
<keyword evidence="5" id="KW-1015">Disulfide bond</keyword>
<proteinExistence type="inferred from homology"/>
<keyword evidence="3 7" id="KW-0732">Signal</keyword>
<evidence type="ECO:0000256" key="1">
    <source>
        <dbReference type="ARBA" id="ARBA00003565"/>
    </source>
</evidence>
<dbReference type="PANTHER" id="PTHR13887">
    <property type="entry name" value="GLUTATHIONE S-TRANSFERASE KAPPA"/>
    <property type="match status" value="1"/>
</dbReference>
<comment type="function">
    <text evidence="1">May be required for disulfide bond formation in some proteins.</text>
</comment>
<dbReference type="RefSeq" id="WP_377313530.1">
    <property type="nucleotide sequence ID" value="NZ_JBHUIY010000001.1"/>
</dbReference>
<dbReference type="SUPFAM" id="SSF52833">
    <property type="entry name" value="Thioredoxin-like"/>
    <property type="match status" value="1"/>
</dbReference>
<dbReference type="InterPro" id="IPR041205">
    <property type="entry name" value="ScsC_N"/>
</dbReference>
<evidence type="ECO:0000313" key="9">
    <source>
        <dbReference type="EMBL" id="MFD2232318.1"/>
    </source>
</evidence>
<keyword evidence="4" id="KW-0560">Oxidoreductase</keyword>
<feature type="chain" id="PRO_5045536972" evidence="7">
    <location>
        <begin position="25"/>
        <end position="258"/>
    </location>
</feature>
<dbReference type="Proteomes" id="UP001597296">
    <property type="component" value="Unassembled WGS sequence"/>
</dbReference>
<dbReference type="CDD" id="cd03023">
    <property type="entry name" value="DsbA_Com1_like"/>
    <property type="match status" value="1"/>
</dbReference>
<evidence type="ECO:0000256" key="5">
    <source>
        <dbReference type="ARBA" id="ARBA00023157"/>
    </source>
</evidence>
<dbReference type="EMBL" id="JBHUIY010000001">
    <property type="protein sequence ID" value="MFD2232318.1"/>
    <property type="molecule type" value="Genomic_DNA"/>
</dbReference>
<gene>
    <name evidence="9" type="ORF">ACFSNB_00720</name>
</gene>
<dbReference type="InterPro" id="IPR012336">
    <property type="entry name" value="Thioredoxin-like_fold"/>
</dbReference>
<dbReference type="InterPro" id="IPR013766">
    <property type="entry name" value="Thioredoxin_domain"/>
</dbReference>